<dbReference type="Proteomes" id="UP000467840">
    <property type="component" value="Chromosome 15"/>
</dbReference>
<dbReference type="GO" id="GO:0009073">
    <property type="term" value="P:aromatic amino acid family biosynthetic process"/>
    <property type="evidence" value="ECO:0007669"/>
    <property type="project" value="InterPro"/>
</dbReference>
<sequence>MPRPFRSSQKSLKDALIAQESPGSVNTTPHVVIVMDALKEFTIDPLRWALENIIAAGCVVTLLGIMPWLNIPLSSKTQEVWALEFEEVSMAQETNEPKIDPKLLKLKEVVDLCKRFGVCACQFEHAMQVVLHKEVVMGFPLKLVVLEKITSLHATWVVFDRYQRRNREFFAHRVPCNMVMMNENREADMIRGQPMIDNGEFTPGESPASLIPTQLLISNGWRAGEIPGEPC</sequence>
<evidence type="ECO:0000313" key="2">
    <source>
        <dbReference type="Proteomes" id="UP000467840"/>
    </source>
</evidence>
<dbReference type="GO" id="GO:0016491">
    <property type="term" value="F:oxidoreductase activity"/>
    <property type="evidence" value="ECO:0007669"/>
    <property type="project" value="InterPro"/>
</dbReference>
<evidence type="ECO:0000313" key="1">
    <source>
        <dbReference type="EMBL" id="KAF2315888.1"/>
    </source>
</evidence>
<dbReference type="PANTHER" id="PTHR33563">
    <property type="match status" value="1"/>
</dbReference>
<dbReference type="GO" id="GO:0003856">
    <property type="term" value="F:3-dehydroquinate synthase activity"/>
    <property type="evidence" value="ECO:0007669"/>
    <property type="project" value="InterPro"/>
</dbReference>
<accession>A0A6A6MTY1</accession>
<dbReference type="AlphaFoldDB" id="A0A6A6MTY1"/>
<reference evidence="1 2" key="1">
    <citation type="journal article" date="2020" name="Mol. Plant">
        <title>The Chromosome-Based Rubber Tree Genome Provides New Insights into Spurge Genome Evolution and Rubber Biosynthesis.</title>
        <authorList>
            <person name="Liu J."/>
            <person name="Shi C."/>
            <person name="Shi C.C."/>
            <person name="Li W."/>
            <person name="Zhang Q.J."/>
            <person name="Zhang Y."/>
            <person name="Li K."/>
            <person name="Lu H.F."/>
            <person name="Shi C."/>
            <person name="Zhu S.T."/>
            <person name="Xiao Z.Y."/>
            <person name="Nan H."/>
            <person name="Yue Y."/>
            <person name="Zhu X.G."/>
            <person name="Wu Y."/>
            <person name="Hong X.N."/>
            <person name="Fan G.Y."/>
            <person name="Tong Y."/>
            <person name="Zhang D."/>
            <person name="Mao C.L."/>
            <person name="Liu Y.L."/>
            <person name="Hao S.J."/>
            <person name="Liu W.Q."/>
            <person name="Lv M.Q."/>
            <person name="Zhang H.B."/>
            <person name="Liu Y."/>
            <person name="Hu-Tang G.R."/>
            <person name="Wang J.P."/>
            <person name="Wang J.H."/>
            <person name="Sun Y.H."/>
            <person name="Ni S.B."/>
            <person name="Chen W.B."/>
            <person name="Zhang X.C."/>
            <person name="Jiao Y.N."/>
            <person name="Eichler E.E."/>
            <person name="Li G.H."/>
            <person name="Liu X."/>
            <person name="Gao L.Z."/>
        </authorList>
    </citation>
    <scope>NUCLEOTIDE SEQUENCE [LARGE SCALE GENOMIC DNA]</scope>
    <source>
        <strain evidence="2">cv. GT1</strain>
        <tissue evidence="1">Leaf</tissue>
    </source>
</reference>
<dbReference type="InterPro" id="IPR002812">
    <property type="entry name" value="DHQS"/>
</dbReference>
<dbReference type="PANTHER" id="PTHR33563:SF9">
    <property type="entry name" value="USPA DOMAIN-CONTAINING PROTEIN"/>
    <property type="match status" value="1"/>
</dbReference>
<name>A0A6A6MTY1_HEVBR</name>
<comment type="caution">
    <text evidence="1">The sequence shown here is derived from an EMBL/GenBank/DDBJ whole genome shotgun (WGS) entry which is preliminary data.</text>
</comment>
<organism evidence="1 2">
    <name type="scientific">Hevea brasiliensis</name>
    <name type="common">Para rubber tree</name>
    <name type="synonym">Siphonia brasiliensis</name>
    <dbReference type="NCBI Taxonomy" id="3981"/>
    <lineage>
        <taxon>Eukaryota</taxon>
        <taxon>Viridiplantae</taxon>
        <taxon>Streptophyta</taxon>
        <taxon>Embryophyta</taxon>
        <taxon>Tracheophyta</taxon>
        <taxon>Spermatophyta</taxon>
        <taxon>Magnoliopsida</taxon>
        <taxon>eudicotyledons</taxon>
        <taxon>Gunneridae</taxon>
        <taxon>Pentapetalae</taxon>
        <taxon>rosids</taxon>
        <taxon>fabids</taxon>
        <taxon>Malpighiales</taxon>
        <taxon>Euphorbiaceae</taxon>
        <taxon>Crotonoideae</taxon>
        <taxon>Micrandreae</taxon>
        <taxon>Hevea</taxon>
    </lineage>
</organism>
<proteinExistence type="predicted"/>
<dbReference type="EMBL" id="JAAGAX010000005">
    <property type="protein sequence ID" value="KAF2315888.1"/>
    <property type="molecule type" value="Genomic_DNA"/>
</dbReference>
<gene>
    <name evidence="1" type="ORF">GH714_040683</name>
</gene>
<protein>
    <submittedName>
        <fullName evidence="1">Uncharacterized protein</fullName>
    </submittedName>
</protein>
<keyword evidence="2" id="KW-1185">Reference proteome</keyword>